<gene>
    <name evidence="2" type="ORF">AA309_27485</name>
</gene>
<protein>
    <recommendedName>
        <fullName evidence="1">Metallo-beta-lactamase domain-containing protein</fullName>
    </recommendedName>
</protein>
<dbReference type="CDD" id="cd16278">
    <property type="entry name" value="metallo-hydrolase-like_MBL-fold"/>
    <property type="match status" value="1"/>
</dbReference>
<evidence type="ECO:0000313" key="2">
    <source>
        <dbReference type="EMBL" id="KLK90135.1"/>
    </source>
</evidence>
<dbReference type="PANTHER" id="PTHR23131:SF0">
    <property type="entry name" value="ENDORIBONUCLEASE LACTB2"/>
    <property type="match status" value="1"/>
</dbReference>
<reference evidence="2 3" key="1">
    <citation type="submission" date="2015-05" db="EMBL/GenBank/DDBJ databases">
        <title>Draft genome sequence of Microvirga vignae strain BR3299, a novel nitrogen fixing bacteria isolated from Brazil semi-aired region.</title>
        <authorList>
            <person name="Zilli J.E."/>
            <person name="Passos S.R."/>
            <person name="Leite J."/>
            <person name="Baldani J.I."/>
            <person name="Xavier G.R."/>
            <person name="Rumjaneck N.G."/>
            <person name="Simoes-Araujo J.L."/>
        </authorList>
    </citation>
    <scope>NUCLEOTIDE SEQUENCE [LARGE SCALE GENOMIC DNA]</scope>
    <source>
        <strain evidence="2 3">BR3299</strain>
    </source>
</reference>
<feature type="domain" description="Metallo-beta-lactamase" evidence="1">
    <location>
        <begin position="38"/>
        <end position="192"/>
    </location>
</feature>
<dbReference type="SUPFAM" id="SSF56281">
    <property type="entry name" value="Metallo-hydrolase/oxidoreductase"/>
    <property type="match status" value="1"/>
</dbReference>
<dbReference type="EMBL" id="LCYG01000097">
    <property type="protein sequence ID" value="KLK90135.1"/>
    <property type="molecule type" value="Genomic_DNA"/>
</dbReference>
<comment type="caution">
    <text evidence="2">The sequence shown here is derived from an EMBL/GenBank/DDBJ whole genome shotgun (WGS) entry which is preliminary data.</text>
</comment>
<dbReference type="InterPro" id="IPR050662">
    <property type="entry name" value="Sec-metab_biosynth-thioest"/>
</dbReference>
<dbReference type="InterPro" id="IPR036388">
    <property type="entry name" value="WH-like_DNA-bd_sf"/>
</dbReference>
<dbReference type="Pfam" id="PF17778">
    <property type="entry name" value="WHD_BLACT"/>
    <property type="match status" value="1"/>
</dbReference>
<dbReference type="Proteomes" id="UP000035489">
    <property type="component" value="Unassembled WGS sequence"/>
</dbReference>
<keyword evidence="3" id="KW-1185">Reference proteome</keyword>
<evidence type="ECO:0000313" key="3">
    <source>
        <dbReference type="Proteomes" id="UP000035489"/>
    </source>
</evidence>
<dbReference type="Gene3D" id="1.10.10.10">
    <property type="entry name" value="Winged helix-like DNA-binding domain superfamily/Winged helix DNA-binding domain"/>
    <property type="match status" value="1"/>
</dbReference>
<dbReference type="InterPro" id="IPR001279">
    <property type="entry name" value="Metallo-B-lactamas"/>
</dbReference>
<sequence>METPFIGEPAAIPGKAVPVAPGILRITAPNSGPLTYHGTNSYIVETENGNVIIDPGPGDSAHVEALLRAVSDNVAAMLITHGHGDHTAAARFIRSETGAPVYGFGDSIAEDLHIDGPLGHGDVVHGLRVLHTPGHAPDHLCFATDDGVLFSGDHVMTWSTSAVSPPRGKMADYRRSLLLLLEKNYRLLLPGHGAPSRAPGELIRALLANRIAREQQVLSCVRAGATSAHAIADLIYQNLPSERRGPAERTIGAYLISLAETGAVHRVDGQWIPATTQTACCG</sequence>
<name>A0A0H1R4J2_9HYPH</name>
<dbReference type="RefSeq" id="WP_047192213.1">
    <property type="nucleotide sequence ID" value="NZ_LCYG01000097.1"/>
</dbReference>
<organism evidence="2 3">
    <name type="scientific">Microvirga vignae</name>
    <dbReference type="NCBI Taxonomy" id="1225564"/>
    <lineage>
        <taxon>Bacteria</taxon>
        <taxon>Pseudomonadati</taxon>
        <taxon>Pseudomonadota</taxon>
        <taxon>Alphaproteobacteria</taxon>
        <taxon>Hyphomicrobiales</taxon>
        <taxon>Methylobacteriaceae</taxon>
        <taxon>Microvirga</taxon>
    </lineage>
</organism>
<proteinExistence type="predicted"/>
<dbReference type="InterPro" id="IPR041516">
    <property type="entry name" value="LACTB2_WH"/>
</dbReference>
<dbReference type="STRING" id="1225564.AA309_27485"/>
<dbReference type="PANTHER" id="PTHR23131">
    <property type="entry name" value="ENDORIBONUCLEASE LACTB2"/>
    <property type="match status" value="1"/>
</dbReference>
<dbReference type="PATRIC" id="fig|1225564.3.peg.7142"/>
<dbReference type="SMART" id="SM00849">
    <property type="entry name" value="Lactamase_B"/>
    <property type="match status" value="1"/>
</dbReference>
<dbReference type="Pfam" id="PF00753">
    <property type="entry name" value="Lactamase_B"/>
    <property type="match status" value="1"/>
</dbReference>
<evidence type="ECO:0000259" key="1">
    <source>
        <dbReference type="SMART" id="SM00849"/>
    </source>
</evidence>
<accession>A0A0H1R4J2</accession>
<dbReference type="Gene3D" id="3.60.15.10">
    <property type="entry name" value="Ribonuclease Z/Hydroxyacylglutathione hydrolase-like"/>
    <property type="match status" value="1"/>
</dbReference>
<dbReference type="AlphaFoldDB" id="A0A0H1R4J2"/>
<dbReference type="InterPro" id="IPR036866">
    <property type="entry name" value="RibonucZ/Hydroxyglut_hydro"/>
</dbReference>